<reference evidence="1" key="1">
    <citation type="submission" date="2014-09" db="EMBL/GenBank/DDBJ databases">
        <authorList>
            <person name="Magalhaes I.L.F."/>
            <person name="Oliveira U."/>
            <person name="Santos F.R."/>
            <person name="Vidigal T.H.D.A."/>
            <person name="Brescovit A.D."/>
            <person name="Santos A.J."/>
        </authorList>
    </citation>
    <scope>NUCLEOTIDE SEQUENCE</scope>
    <source>
        <tissue evidence="1">Shoot tissue taken approximately 20 cm above the soil surface</tissue>
    </source>
</reference>
<proteinExistence type="predicted"/>
<dbReference type="AlphaFoldDB" id="A0A0A9GED6"/>
<evidence type="ECO:0000313" key="1">
    <source>
        <dbReference type="EMBL" id="JAE20916.1"/>
    </source>
</evidence>
<name>A0A0A9GED6_ARUDO</name>
<dbReference type="EMBL" id="GBRH01176980">
    <property type="protein sequence ID" value="JAE20916.1"/>
    <property type="molecule type" value="Transcribed_RNA"/>
</dbReference>
<reference evidence="1" key="2">
    <citation type="journal article" date="2015" name="Data Brief">
        <title>Shoot transcriptome of the giant reed, Arundo donax.</title>
        <authorList>
            <person name="Barrero R.A."/>
            <person name="Guerrero F.D."/>
            <person name="Moolhuijzen P."/>
            <person name="Goolsby J.A."/>
            <person name="Tidwell J."/>
            <person name="Bellgard S.E."/>
            <person name="Bellgard M.I."/>
        </authorList>
    </citation>
    <scope>NUCLEOTIDE SEQUENCE</scope>
    <source>
        <tissue evidence="1">Shoot tissue taken approximately 20 cm above the soil surface</tissue>
    </source>
</reference>
<sequence>MMIGRRTTLVSPTWAMWPKGLGRRSWLIAHHPRKARVWSTMLSAYLRVCLKGV</sequence>
<organism evidence="1">
    <name type="scientific">Arundo donax</name>
    <name type="common">Giant reed</name>
    <name type="synonym">Donax arundinaceus</name>
    <dbReference type="NCBI Taxonomy" id="35708"/>
    <lineage>
        <taxon>Eukaryota</taxon>
        <taxon>Viridiplantae</taxon>
        <taxon>Streptophyta</taxon>
        <taxon>Embryophyta</taxon>
        <taxon>Tracheophyta</taxon>
        <taxon>Spermatophyta</taxon>
        <taxon>Magnoliopsida</taxon>
        <taxon>Liliopsida</taxon>
        <taxon>Poales</taxon>
        <taxon>Poaceae</taxon>
        <taxon>PACMAD clade</taxon>
        <taxon>Arundinoideae</taxon>
        <taxon>Arundineae</taxon>
        <taxon>Arundo</taxon>
    </lineage>
</organism>
<protein>
    <submittedName>
        <fullName evidence="1">Uncharacterized protein</fullName>
    </submittedName>
</protein>
<accession>A0A0A9GED6</accession>